<keyword evidence="3" id="KW-1185">Reference proteome</keyword>
<accession>A0A5M8FCP0</accession>
<keyword evidence="2" id="KW-0540">Nuclease</keyword>
<dbReference type="RefSeq" id="WP_150094863.1">
    <property type="nucleotide sequence ID" value="NZ_VWXX01000053.1"/>
</dbReference>
<keyword evidence="2" id="KW-0255">Endonuclease</keyword>
<organism evidence="2 3">
    <name type="scientific">Thiohalocapsa marina</name>
    <dbReference type="NCBI Taxonomy" id="424902"/>
    <lineage>
        <taxon>Bacteria</taxon>
        <taxon>Pseudomonadati</taxon>
        <taxon>Pseudomonadota</taxon>
        <taxon>Gammaproteobacteria</taxon>
        <taxon>Chromatiales</taxon>
        <taxon>Chromatiaceae</taxon>
        <taxon>Thiohalocapsa</taxon>
    </lineage>
</organism>
<evidence type="ECO:0000259" key="1">
    <source>
        <dbReference type="Pfam" id="PF13391"/>
    </source>
</evidence>
<dbReference type="GO" id="GO:0004519">
    <property type="term" value="F:endonuclease activity"/>
    <property type="evidence" value="ECO:0007669"/>
    <property type="project" value="UniProtKB-KW"/>
</dbReference>
<sequence>MSILQVALIAKSVYDCGFEHVTSETASGVTLASARHSAQIEVTLAGNAFNVRVLEGNTLLVSELRRHFPANNNQFVCDNSKYLRLLLRRAAGLAQSLPNQAKLDFESAVASKLKKLPDAIKGTEVEVMVRQRIGQQTFRAAMLDYWGEACAVTGIALPEVLRASHAKPWAACATDAERLDVFNGFLLSANLDALFDRFLITFDSEGRLLVSDSISKSDIESLGLNRPLRLRWLATEHACYLDYHRAMFNETASKAP</sequence>
<feature type="domain" description="HNH nuclease" evidence="1">
    <location>
        <begin position="150"/>
        <end position="203"/>
    </location>
</feature>
<dbReference type="EMBL" id="VWXX01000053">
    <property type="protein sequence ID" value="KAA6182154.1"/>
    <property type="molecule type" value="Genomic_DNA"/>
</dbReference>
<dbReference type="InterPro" id="IPR003615">
    <property type="entry name" value="HNH_nuc"/>
</dbReference>
<dbReference type="OrthoDB" id="529575at2"/>
<name>A0A5M8FCP0_9GAMM</name>
<evidence type="ECO:0000313" key="3">
    <source>
        <dbReference type="Proteomes" id="UP000322981"/>
    </source>
</evidence>
<evidence type="ECO:0000313" key="2">
    <source>
        <dbReference type="EMBL" id="KAA6182154.1"/>
    </source>
</evidence>
<reference evidence="2 3" key="1">
    <citation type="submission" date="2019-09" db="EMBL/GenBank/DDBJ databases">
        <title>Whole-genome sequence of the purple sulfur bacterium Thiohalocapsa marina DSM 19078.</title>
        <authorList>
            <person name="Kyndt J.A."/>
            <person name="Meyer T.E."/>
        </authorList>
    </citation>
    <scope>NUCLEOTIDE SEQUENCE [LARGE SCALE GENOMIC DNA]</scope>
    <source>
        <strain evidence="2 3">DSM 19078</strain>
    </source>
</reference>
<proteinExistence type="predicted"/>
<dbReference type="AlphaFoldDB" id="A0A5M8FCP0"/>
<keyword evidence="2" id="KW-0378">Hydrolase</keyword>
<dbReference type="Proteomes" id="UP000322981">
    <property type="component" value="Unassembled WGS sequence"/>
</dbReference>
<comment type="caution">
    <text evidence="2">The sequence shown here is derived from an EMBL/GenBank/DDBJ whole genome shotgun (WGS) entry which is preliminary data.</text>
</comment>
<dbReference type="Pfam" id="PF13391">
    <property type="entry name" value="HNH_2"/>
    <property type="match status" value="1"/>
</dbReference>
<gene>
    <name evidence="2" type="ORF">F2Q65_18400</name>
</gene>
<protein>
    <submittedName>
        <fullName evidence="2">HNH endonuclease</fullName>
    </submittedName>
</protein>